<protein>
    <submittedName>
        <fullName evidence="13">Phosphatidylinositol-3-phosphatase</fullName>
    </submittedName>
</protein>
<feature type="binding site" evidence="7">
    <location>
        <begin position="419"/>
        <end position="425"/>
    </location>
    <ligand>
        <name>substrate</name>
    </ligand>
</feature>
<evidence type="ECO:0000313" key="13">
    <source>
        <dbReference type="WBParaSite" id="ASIM_0001129701-mRNA-1"/>
    </source>
</evidence>
<accession>A0A158PN87</accession>
<comment type="subcellular location">
    <subcellularLocation>
        <location evidence="2">Cytoplasm</location>
    </subcellularLocation>
    <subcellularLocation>
        <location evidence="1">Endomembrane system</location>
        <topology evidence="1">Peripheral membrane protein</topology>
    </subcellularLocation>
</comment>
<dbReference type="InterPro" id="IPR030564">
    <property type="entry name" value="Myotubularin"/>
</dbReference>
<feature type="compositionally biased region" description="Low complexity" evidence="8">
    <location>
        <begin position="24"/>
        <end position="38"/>
    </location>
</feature>
<dbReference type="InterPro" id="IPR000387">
    <property type="entry name" value="Tyr_Pase_dom"/>
</dbReference>
<keyword evidence="12" id="KW-1185">Reference proteome</keyword>
<keyword evidence="5" id="KW-0443">Lipid metabolism</keyword>
<dbReference type="Proteomes" id="UP000267096">
    <property type="component" value="Unassembled WGS sequence"/>
</dbReference>
<dbReference type="PANTHER" id="PTHR10807">
    <property type="entry name" value="MYOTUBULARIN-RELATED"/>
    <property type="match status" value="1"/>
</dbReference>
<dbReference type="InterPro" id="IPR016130">
    <property type="entry name" value="Tyr_Pase_AS"/>
</dbReference>
<dbReference type="SMART" id="SM00404">
    <property type="entry name" value="PTPc_motif"/>
    <property type="match status" value="1"/>
</dbReference>
<feature type="active site" description="Phosphocysteine intermediate" evidence="6">
    <location>
        <position position="419"/>
    </location>
</feature>
<dbReference type="GO" id="GO:0004438">
    <property type="term" value="F:phosphatidylinositol-3-phosphate phosphatase activity"/>
    <property type="evidence" value="ECO:0007669"/>
    <property type="project" value="TreeGrafter"/>
</dbReference>
<reference evidence="11 12" key="2">
    <citation type="submission" date="2018-11" db="EMBL/GenBank/DDBJ databases">
        <authorList>
            <consortium name="Pathogen Informatics"/>
        </authorList>
    </citation>
    <scope>NUCLEOTIDE SEQUENCE [LARGE SCALE GENOMIC DNA]</scope>
</reference>
<feature type="domain" description="Myotubularin phosphatase" evidence="10">
    <location>
        <begin position="206"/>
        <end position="585"/>
    </location>
</feature>
<dbReference type="EMBL" id="UYRR01031022">
    <property type="protein sequence ID" value="VDK43816.1"/>
    <property type="molecule type" value="Genomic_DNA"/>
</dbReference>
<dbReference type="SUPFAM" id="SSF52799">
    <property type="entry name" value="(Phosphotyrosine protein) phosphatases II"/>
    <property type="match status" value="1"/>
</dbReference>
<organism evidence="13">
    <name type="scientific">Anisakis simplex</name>
    <name type="common">Herring worm</name>
    <dbReference type="NCBI Taxonomy" id="6269"/>
    <lineage>
        <taxon>Eukaryota</taxon>
        <taxon>Metazoa</taxon>
        <taxon>Ecdysozoa</taxon>
        <taxon>Nematoda</taxon>
        <taxon>Chromadorea</taxon>
        <taxon>Rhabditida</taxon>
        <taxon>Spirurina</taxon>
        <taxon>Ascaridomorpha</taxon>
        <taxon>Ascaridoidea</taxon>
        <taxon>Anisakidae</taxon>
        <taxon>Anisakis</taxon>
        <taxon>Anisakis simplex complex</taxon>
    </lineage>
</organism>
<evidence type="ECO:0000256" key="5">
    <source>
        <dbReference type="ARBA" id="ARBA00023098"/>
    </source>
</evidence>
<dbReference type="InterPro" id="IPR003595">
    <property type="entry name" value="Tyr_Pase_cat"/>
</dbReference>
<dbReference type="Gene3D" id="2.30.29.30">
    <property type="entry name" value="Pleckstrin-homology domain (PH domain)/Phosphotyrosine-binding domain (PTB)"/>
    <property type="match status" value="1"/>
</dbReference>
<dbReference type="Pfam" id="PF06602">
    <property type="entry name" value="Myotub-related"/>
    <property type="match status" value="1"/>
</dbReference>
<dbReference type="PANTHER" id="PTHR10807:SF128">
    <property type="entry name" value="PHOSPHATIDYLINOSITOL-3,5-BISPHOSPHATE 3-PHOSPHATASE"/>
    <property type="match status" value="1"/>
</dbReference>
<dbReference type="GO" id="GO:0052629">
    <property type="term" value="F:phosphatidylinositol-3,5-bisphosphate 3-phosphatase activity"/>
    <property type="evidence" value="ECO:0007669"/>
    <property type="project" value="TreeGrafter"/>
</dbReference>
<dbReference type="AlphaFoldDB" id="A0A158PN87"/>
<feature type="region of interest" description="Disordered" evidence="8">
    <location>
        <begin position="19"/>
        <end position="38"/>
    </location>
</feature>
<gene>
    <name evidence="11" type="ORF">ASIM_LOCUS10855</name>
</gene>
<keyword evidence="4" id="KW-0963">Cytoplasm</keyword>
<evidence type="ECO:0000256" key="4">
    <source>
        <dbReference type="ARBA" id="ARBA00022490"/>
    </source>
</evidence>
<evidence type="ECO:0000256" key="6">
    <source>
        <dbReference type="PIRSR" id="PIRSR630564-1"/>
    </source>
</evidence>
<sequence>MSSGDDSSDDVDFQSAVLTAVGMSPRRSPSLSSSQLKTKQSSERSWLLPGESFQIEESNIGCMTAIGKIGGRVIVTNYRLRFEAKENSGRENKCCQFDVPLGCISRVEKVGYSTVSRGEDSYGLEITCKVRICETFVSLISRPTTVVVRSTKVFKSSHFPSRTNWFALMNPPPKFALISLTMIYRKYRFLQCFINLSLYLMDGCYMMRLKSSNAWQVEHKVPNESWRITKINDRYEFADTYPALLAVPTTAVAEGEDFLHKVAEFRSKQRIPVLSWLNPLTQAAITRSSQPMVGVTSRKSAEDERYLQLIIEANAHAHQLLIFDARPVVNAKVNKAKGGGFEDSYANCRLIFLDIQNIHVVRESLRKLKDACFPKVDEKNWLRILDETKWLSHIQTILDGATQIAREIEDNNASVLVHCSDGWDRTAQLTSVAMVELDPYYRTVTGFAVLIEKEWCSFGHKFAHRIGHGEDKHSDSERSPIFVQFVDCVWQLMEQFPYAFEFNASLLIVILDELYACRFGTFLYNSEKQRHRDQRVRENTVSLWSYIEANRRRFLNPLYNRFPRFIEVLRPNTKMPRIRPWKDYYFRYNPSIVAQDRIDIEPLVNEKILQRLLALNELVEQREQMVSKTASVSAVRV</sequence>
<dbReference type="PROSITE" id="PS50056">
    <property type="entry name" value="TYR_PHOSPHATASE_2"/>
    <property type="match status" value="1"/>
</dbReference>
<dbReference type="InterPro" id="IPR011993">
    <property type="entry name" value="PH-like_dom_sf"/>
</dbReference>
<evidence type="ECO:0000313" key="11">
    <source>
        <dbReference type="EMBL" id="VDK43816.1"/>
    </source>
</evidence>
<evidence type="ECO:0000256" key="7">
    <source>
        <dbReference type="PIRSR" id="PIRSR630564-2"/>
    </source>
</evidence>
<dbReference type="PROSITE" id="PS51339">
    <property type="entry name" value="PPASE_MYOTUBULARIN"/>
    <property type="match status" value="1"/>
</dbReference>
<evidence type="ECO:0000256" key="3">
    <source>
        <dbReference type="ARBA" id="ARBA00007471"/>
    </source>
</evidence>
<evidence type="ECO:0000259" key="9">
    <source>
        <dbReference type="PROSITE" id="PS50056"/>
    </source>
</evidence>
<dbReference type="PROSITE" id="PS00383">
    <property type="entry name" value="TYR_PHOSPHATASE_1"/>
    <property type="match status" value="1"/>
</dbReference>
<proteinExistence type="inferred from homology"/>
<dbReference type="InterPro" id="IPR010569">
    <property type="entry name" value="Myotubularin-like_Pase_dom"/>
</dbReference>
<dbReference type="OrthoDB" id="271628at2759"/>
<reference evidence="13" key="1">
    <citation type="submission" date="2016-04" db="UniProtKB">
        <authorList>
            <consortium name="WormBaseParasite"/>
        </authorList>
    </citation>
    <scope>IDENTIFICATION</scope>
</reference>
<feature type="binding site" evidence="7">
    <location>
        <begin position="334"/>
        <end position="337"/>
    </location>
    <ligand>
        <name>substrate</name>
    </ligand>
</feature>
<name>A0A158PN87_ANISI</name>
<dbReference type="GO" id="GO:0005737">
    <property type="term" value="C:cytoplasm"/>
    <property type="evidence" value="ECO:0007669"/>
    <property type="project" value="UniProtKB-SubCell"/>
</dbReference>
<dbReference type="GO" id="GO:0016020">
    <property type="term" value="C:membrane"/>
    <property type="evidence" value="ECO:0007669"/>
    <property type="project" value="TreeGrafter"/>
</dbReference>
<feature type="domain" description="Tyrosine specific protein phosphatases" evidence="9">
    <location>
        <begin position="395"/>
        <end position="436"/>
    </location>
</feature>
<evidence type="ECO:0000256" key="8">
    <source>
        <dbReference type="SAM" id="MobiDB-lite"/>
    </source>
</evidence>
<dbReference type="GO" id="GO:0046856">
    <property type="term" value="P:phosphatidylinositol dephosphorylation"/>
    <property type="evidence" value="ECO:0007669"/>
    <property type="project" value="TreeGrafter"/>
</dbReference>
<dbReference type="InterPro" id="IPR029021">
    <property type="entry name" value="Prot-tyrosine_phosphatase-like"/>
</dbReference>
<evidence type="ECO:0000256" key="2">
    <source>
        <dbReference type="ARBA" id="ARBA00004496"/>
    </source>
</evidence>
<comment type="similarity">
    <text evidence="3">Belongs to the protein-tyrosine phosphatase family. Non-receptor class myotubularin subfamily.</text>
</comment>
<evidence type="ECO:0000256" key="1">
    <source>
        <dbReference type="ARBA" id="ARBA00004184"/>
    </source>
</evidence>
<evidence type="ECO:0000259" key="10">
    <source>
        <dbReference type="PROSITE" id="PS51339"/>
    </source>
</evidence>
<dbReference type="GO" id="GO:0012505">
    <property type="term" value="C:endomembrane system"/>
    <property type="evidence" value="ECO:0007669"/>
    <property type="project" value="UniProtKB-SubCell"/>
</dbReference>
<dbReference type="WBParaSite" id="ASIM_0001129701-mRNA-1">
    <property type="protein sequence ID" value="ASIM_0001129701-mRNA-1"/>
    <property type="gene ID" value="ASIM_0001129701"/>
</dbReference>
<feature type="binding site" evidence="7">
    <location>
        <begin position="357"/>
        <end position="358"/>
    </location>
    <ligand>
        <name>substrate</name>
    </ligand>
</feature>
<dbReference type="SUPFAM" id="SSF50729">
    <property type="entry name" value="PH domain-like"/>
    <property type="match status" value="1"/>
</dbReference>
<evidence type="ECO:0000313" key="12">
    <source>
        <dbReference type="Proteomes" id="UP000267096"/>
    </source>
</evidence>